<reference evidence="2" key="1">
    <citation type="journal article" date="2023" name="G3 (Bethesda)">
        <title>Whole genome assembly and annotation of the endangered Caribbean coral Acropora cervicornis.</title>
        <authorList>
            <person name="Selwyn J.D."/>
            <person name="Vollmer S.V."/>
        </authorList>
    </citation>
    <scope>NUCLEOTIDE SEQUENCE</scope>
    <source>
        <strain evidence="2">K2</strain>
    </source>
</reference>
<evidence type="ECO:0000256" key="1">
    <source>
        <dbReference type="SAM" id="MobiDB-lite"/>
    </source>
</evidence>
<dbReference type="AlphaFoldDB" id="A0AAD9PSB9"/>
<feature type="compositionally biased region" description="Polar residues" evidence="1">
    <location>
        <begin position="1"/>
        <end position="19"/>
    </location>
</feature>
<evidence type="ECO:0000313" key="3">
    <source>
        <dbReference type="Proteomes" id="UP001249851"/>
    </source>
</evidence>
<proteinExistence type="predicted"/>
<accession>A0AAD9PSB9</accession>
<keyword evidence="3" id="KW-1185">Reference proteome</keyword>
<dbReference type="Proteomes" id="UP001249851">
    <property type="component" value="Unassembled WGS sequence"/>
</dbReference>
<reference evidence="2" key="2">
    <citation type="journal article" date="2023" name="Science">
        <title>Genomic signatures of disease resistance in endangered staghorn corals.</title>
        <authorList>
            <person name="Vollmer S.V."/>
            <person name="Selwyn J.D."/>
            <person name="Despard B.A."/>
            <person name="Roesel C.L."/>
        </authorList>
    </citation>
    <scope>NUCLEOTIDE SEQUENCE</scope>
    <source>
        <strain evidence="2">K2</strain>
    </source>
</reference>
<gene>
    <name evidence="2" type="ORF">P5673_031702</name>
</gene>
<feature type="region of interest" description="Disordered" evidence="1">
    <location>
        <begin position="1"/>
        <end position="31"/>
    </location>
</feature>
<evidence type="ECO:0000313" key="2">
    <source>
        <dbReference type="EMBL" id="KAK2548174.1"/>
    </source>
</evidence>
<organism evidence="2 3">
    <name type="scientific">Acropora cervicornis</name>
    <name type="common">Staghorn coral</name>
    <dbReference type="NCBI Taxonomy" id="6130"/>
    <lineage>
        <taxon>Eukaryota</taxon>
        <taxon>Metazoa</taxon>
        <taxon>Cnidaria</taxon>
        <taxon>Anthozoa</taxon>
        <taxon>Hexacorallia</taxon>
        <taxon>Scleractinia</taxon>
        <taxon>Astrocoeniina</taxon>
        <taxon>Acroporidae</taxon>
        <taxon>Acropora</taxon>
    </lineage>
</organism>
<comment type="caution">
    <text evidence="2">The sequence shown here is derived from an EMBL/GenBank/DDBJ whole genome shotgun (WGS) entry which is preliminary data.</text>
</comment>
<name>A0AAD9PSB9_ACRCE</name>
<dbReference type="EMBL" id="JARQWQ010000154">
    <property type="protein sequence ID" value="KAK2548174.1"/>
    <property type="molecule type" value="Genomic_DNA"/>
</dbReference>
<protein>
    <submittedName>
        <fullName evidence="2">Uncharacterized protein</fullName>
    </submittedName>
</protein>
<sequence>MTQQEVSAVSTRPSSSQHHSANKQKKSVHADKGKEMNCIFCGKKHSKDRKQCPAWGKKCSTCHKPNHFSTVCKSQTKQKKQSSHVSIVDQDTSDQDDYVASLEEIYISQTQINYL</sequence>